<dbReference type="SUPFAM" id="SSF49303">
    <property type="entry name" value="beta-Galactosidase/glucuronidase domain"/>
    <property type="match status" value="1"/>
</dbReference>
<proteinExistence type="inferred from homology"/>
<dbReference type="Pfam" id="PF07691">
    <property type="entry name" value="PA14"/>
    <property type="match status" value="1"/>
</dbReference>
<dbReference type="InterPro" id="IPR008979">
    <property type="entry name" value="Galactose-bd-like_sf"/>
</dbReference>
<dbReference type="PANTHER" id="PTHR42732:SF2">
    <property type="entry name" value="BETA-MANNOSIDASE"/>
    <property type="match status" value="1"/>
</dbReference>
<dbReference type="Gene3D" id="3.90.182.10">
    <property type="entry name" value="Toxin - Anthrax Protective Antigen,domain 1"/>
    <property type="match status" value="1"/>
</dbReference>
<keyword evidence="5" id="KW-0732">Signal</keyword>
<dbReference type="PANTHER" id="PTHR42732">
    <property type="entry name" value="BETA-GALACTOSIDASE"/>
    <property type="match status" value="1"/>
</dbReference>
<dbReference type="Gene3D" id="2.60.120.260">
    <property type="entry name" value="Galactose-binding domain-like"/>
    <property type="match status" value="1"/>
</dbReference>
<dbReference type="Proteomes" id="UP000243528">
    <property type="component" value="Unassembled WGS sequence"/>
</dbReference>
<dbReference type="Gene3D" id="3.20.20.80">
    <property type="entry name" value="Glycosidases"/>
    <property type="match status" value="1"/>
</dbReference>
<feature type="chain" id="PRO_5015104258" evidence="5">
    <location>
        <begin position="26"/>
        <end position="877"/>
    </location>
</feature>
<dbReference type="Pfam" id="PF00703">
    <property type="entry name" value="Glyco_hydro_2"/>
    <property type="match status" value="1"/>
</dbReference>
<dbReference type="SUPFAM" id="SSF51445">
    <property type="entry name" value="(Trans)glycosidases"/>
    <property type="match status" value="1"/>
</dbReference>
<evidence type="ECO:0000256" key="3">
    <source>
        <dbReference type="ARBA" id="ARBA00023295"/>
    </source>
</evidence>
<gene>
    <name evidence="7" type="ORF">CLV30_10397</name>
</gene>
<dbReference type="InterPro" id="IPR037524">
    <property type="entry name" value="PA14/GLEYA"/>
</dbReference>
<dbReference type="GO" id="GO:0005975">
    <property type="term" value="P:carbohydrate metabolic process"/>
    <property type="evidence" value="ECO:0007669"/>
    <property type="project" value="InterPro"/>
</dbReference>
<accession>A0A2P8E900</accession>
<dbReference type="GO" id="GO:0004553">
    <property type="term" value="F:hydrolase activity, hydrolyzing O-glycosyl compounds"/>
    <property type="evidence" value="ECO:0007669"/>
    <property type="project" value="InterPro"/>
</dbReference>
<comment type="caution">
    <text evidence="7">The sequence shown here is derived from an EMBL/GenBank/DDBJ whole genome shotgun (WGS) entry which is preliminary data.</text>
</comment>
<organism evidence="7 8">
    <name type="scientific">Haloactinopolyspora alba</name>
    <dbReference type="NCBI Taxonomy" id="648780"/>
    <lineage>
        <taxon>Bacteria</taxon>
        <taxon>Bacillati</taxon>
        <taxon>Actinomycetota</taxon>
        <taxon>Actinomycetes</taxon>
        <taxon>Jiangellales</taxon>
        <taxon>Jiangellaceae</taxon>
        <taxon>Haloactinopolyspora</taxon>
    </lineage>
</organism>
<keyword evidence="8" id="KW-1185">Reference proteome</keyword>
<feature type="domain" description="PA14" evidence="6">
    <location>
        <begin position="48"/>
        <end position="192"/>
    </location>
</feature>
<dbReference type="SMART" id="SM00758">
    <property type="entry name" value="PA14"/>
    <property type="match status" value="1"/>
</dbReference>
<feature type="signal peptide" evidence="5">
    <location>
        <begin position="1"/>
        <end position="25"/>
    </location>
</feature>
<feature type="region of interest" description="Disordered" evidence="4">
    <location>
        <begin position="26"/>
        <end position="54"/>
    </location>
</feature>
<dbReference type="EMBL" id="PYGE01000003">
    <property type="protein sequence ID" value="PSL05945.1"/>
    <property type="molecule type" value="Genomic_DNA"/>
</dbReference>
<keyword evidence="3" id="KW-0326">Glycosidase</keyword>
<dbReference type="Pfam" id="PF22666">
    <property type="entry name" value="Glyco_hydro_2_N2"/>
    <property type="match status" value="1"/>
</dbReference>
<keyword evidence="2 7" id="KW-0378">Hydrolase</keyword>
<feature type="compositionally biased region" description="Low complexity" evidence="4">
    <location>
        <begin position="26"/>
        <end position="45"/>
    </location>
</feature>
<dbReference type="InterPro" id="IPR006102">
    <property type="entry name" value="Ig-like_GH2"/>
</dbReference>
<dbReference type="SUPFAM" id="SSF49785">
    <property type="entry name" value="Galactose-binding domain-like"/>
    <property type="match status" value="1"/>
</dbReference>
<dbReference type="PROSITE" id="PS51820">
    <property type="entry name" value="PA14"/>
    <property type="match status" value="1"/>
</dbReference>
<dbReference type="InterPro" id="IPR011658">
    <property type="entry name" value="PA14_dom"/>
</dbReference>
<evidence type="ECO:0000256" key="4">
    <source>
        <dbReference type="SAM" id="MobiDB-lite"/>
    </source>
</evidence>
<dbReference type="InterPro" id="IPR013783">
    <property type="entry name" value="Ig-like_fold"/>
</dbReference>
<dbReference type="InterPro" id="IPR006103">
    <property type="entry name" value="Glyco_hydro_2_cat"/>
</dbReference>
<evidence type="ECO:0000256" key="1">
    <source>
        <dbReference type="ARBA" id="ARBA00007401"/>
    </source>
</evidence>
<name>A0A2P8E900_9ACTN</name>
<evidence type="ECO:0000256" key="5">
    <source>
        <dbReference type="SAM" id="SignalP"/>
    </source>
</evidence>
<dbReference type="InterPro" id="IPR054593">
    <property type="entry name" value="Beta-mannosidase-like_N2"/>
</dbReference>
<evidence type="ECO:0000259" key="6">
    <source>
        <dbReference type="PROSITE" id="PS51820"/>
    </source>
</evidence>
<sequence length="877" mass="96708">MRRRRTSALVTAALAALVAPLTAVAAGPASAGPAPDTAAPDTAAADETPRHGLKGEYYTSSAEGVFDFDELHATILDRNIEFGDLNPIFDSLTGQADGTAARWTGRLQPSETETYTFSMIGDNGFRLWIDGELMIDNWVDNWDVEKFAEPITLEAGRMYDIKVEMFENWGGSHLRLFWQSPSQDKQVVPADNFYVPEGWDPPGPRSAELVPDGTTLSMDFDEALAPLPDGSTEHFSVEVGGTPWPATAATRDEADPSIVDLELEEPIPGVGDPVIRATYDGEGGVTAADGADLEAFNVPVENNSTYTIKTRWADDVDPDNPLPEYPRPQMTRDEWQNLNGTWQFAAAEEGEAPPFGQTLDEEIVVPYPVESELSELQRHEERMWYRRTFTVPEKWSGQRLKLNFGAVDYKATVYVNGEQVATHSGGYDAFTADITDALRPGGEQELIVRVEDPTDEGNQPVGKQRLNPGGIFYTSVSGIWQTVWMEPVPDASVTRLDMTPDVAAESLDLTVRAEGTTDQVVVATAYKGKKPIGSVSGAPGEKLSVPVPKPKLWSPRKPFLYDLKVQLRDADTGEVVDSVGSYFGMRTVSKGMVDGTMRMLLNGKPVYQHGPLDQGFWPDGIYTAPTDEALKYDIEQTKRMGFNTIRKHVKVEPARWYYWADKLGVIVWQDMPSMARTPDEAGRQQFEHELQEMVTENRSHPSITMWVPFNEAWGIYDAGRIADEVKAWDPSRLVSANSGSNNFPPDPGNGDLVDDHIYVGPGTPRPPSNTRASVLSEYGGLALSVFGHQWTGTGWGYNTEPDKEALTNRYLQLNERLKELAACNGLSGSIYTQTTDVETELNGLMTYDREVDKMNVGAIRASNLELINSGSHPECTE</sequence>
<dbReference type="AlphaFoldDB" id="A0A2P8E900"/>
<dbReference type="InterPro" id="IPR051913">
    <property type="entry name" value="GH2_Domain-Containing"/>
</dbReference>
<dbReference type="InterPro" id="IPR017853">
    <property type="entry name" value="GH"/>
</dbReference>
<dbReference type="SUPFAM" id="SSF56988">
    <property type="entry name" value="Anthrax protective antigen"/>
    <property type="match status" value="1"/>
</dbReference>
<reference evidence="7 8" key="1">
    <citation type="submission" date="2018-03" db="EMBL/GenBank/DDBJ databases">
        <title>Genomic Encyclopedia of Archaeal and Bacterial Type Strains, Phase II (KMG-II): from individual species to whole genera.</title>
        <authorList>
            <person name="Goeker M."/>
        </authorList>
    </citation>
    <scope>NUCLEOTIDE SEQUENCE [LARGE SCALE GENOMIC DNA]</scope>
    <source>
        <strain evidence="7 8">DSM 45211</strain>
    </source>
</reference>
<evidence type="ECO:0000256" key="2">
    <source>
        <dbReference type="ARBA" id="ARBA00022801"/>
    </source>
</evidence>
<protein>
    <submittedName>
        <fullName evidence="7">Glycosyl hydrolase family 2</fullName>
    </submittedName>
</protein>
<comment type="similarity">
    <text evidence="1">Belongs to the glycosyl hydrolase 2 family.</text>
</comment>
<dbReference type="InterPro" id="IPR036156">
    <property type="entry name" value="Beta-gal/glucu_dom_sf"/>
</dbReference>
<dbReference type="OrthoDB" id="9762066at2"/>
<dbReference type="RefSeq" id="WP_106536179.1">
    <property type="nucleotide sequence ID" value="NZ_ML142901.1"/>
</dbReference>
<evidence type="ECO:0000313" key="8">
    <source>
        <dbReference type="Proteomes" id="UP000243528"/>
    </source>
</evidence>
<dbReference type="Pfam" id="PF02836">
    <property type="entry name" value="Glyco_hydro_2_C"/>
    <property type="match status" value="1"/>
</dbReference>
<dbReference type="Gene3D" id="2.60.40.10">
    <property type="entry name" value="Immunoglobulins"/>
    <property type="match status" value="1"/>
</dbReference>
<evidence type="ECO:0000313" key="7">
    <source>
        <dbReference type="EMBL" id="PSL05945.1"/>
    </source>
</evidence>